<gene>
    <name evidence="6" type="ORF">E7Z73_01280</name>
</gene>
<keyword evidence="2 5" id="KW-0812">Transmembrane</keyword>
<protein>
    <submittedName>
        <fullName evidence="6">Isoprenylcysteine carboxylmethyltransferase family protein</fullName>
    </submittedName>
</protein>
<dbReference type="GO" id="GO:0016740">
    <property type="term" value="F:transferase activity"/>
    <property type="evidence" value="ECO:0007669"/>
    <property type="project" value="UniProtKB-ARBA"/>
</dbReference>
<proteinExistence type="predicted"/>
<evidence type="ECO:0000313" key="6">
    <source>
        <dbReference type="EMBL" id="MBE6504364.1"/>
    </source>
</evidence>
<comment type="subcellular location">
    <subcellularLocation>
        <location evidence="1">Endomembrane system</location>
        <topology evidence="1">Multi-pass membrane protein</topology>
    </subcellularLocation>
</comment>
<dbReference type="EMBL" id="SUTE01000007">
    <property type="protein sequence ID" value="MBE6504364.1"/>
    <property type="molecule type" value="Genomic_DNA"/>
</dbReference>
<dbReference type="Pfam" id="PF04191">
    <property type="entry name" value="PEMT"/>
    <property type="match status" value="1"/>
</dbReference>
<sequence length="168" mass="19187">MLMGDNIKNQEHLPLYGVGPYLVAPMIIVSVLGLILSYYNLIPVYKFDSLYWLFIGLAVVLILDGAFLWLAAVKLSNITDKIENNQLITDGVYALVRHPIYSAWLQLATALILLSQNVYLLILPVIFWALLSLAMKKTEEKWLLDKFGNEYANYCKATNRFIPFRKSI</sequence>
<dbReference type="Proteomes" id="UP000762703">
    <property type="component" value="Unassembled WGS sequence"/>
</dbReference>
<evidence type="ECO:0000256" key="1">
    <source>
        <dbReference type="ARBA" id="ARBA00004127"/>
    </source>
</evidence>
<dbReference type="GO" id="GO:0012505">
    <property type="term" value="C:endomembrane system"/>
    <property type="evidence" value="ECO:0007669"/>
    <property type="project" value="UniProtKB-SubCell"/>
</dbReference>
<evidence type="ECO:0000256" key="2">
    <source>
        <dbReference type="ARBA" id="ARBA00022692"/>
    </source>
</evidence>
<dbReference type="Gene3D" id="1.20.120.1630">
    <property type="match status" value="1"/>
</dbReference>
<evidence type="ECO:0000256" key="3">
    <source>
        <dbReference type="ARBA" id="ARBA00022989"/>
    </source>
</evidence>
<keyword evidence="4 5" id="KW-0472">Membrane</keyword>
<evidence type="ECO:0000256" key="4">
    <source>
        <dbReference type="ARBA" id="ARBA00023136"/>
    </source>
</evidence>
<evidence type="ECO:0000256" key="5">
    <source>
        <dbReference type="SAM" id="Phobius"/>
    </source>
</evidence>
<dbReference type="InterPro" id="IPR007318">
    <property type="entry name" value="Phopholipid_MeTrfase"/>
</dbReference>
<feature type="transmembrane region" description="Helical" evidence="5">
    <location>
        <begin position="51"/>
        <end position="72"/>
    </location>
</feature>
<dbReference type="PANTHER" id="PTHR12714:SF9">
    <property type="entry name" value="PROTEIN-S-ISOPRENYLCYSTEINE O-METHYLTRANSFERASE"/>
    <property type="match status" value="1"/>
</dbReference>
<organism evidence="6 7">
    <name type="scientific">Methanobrevibacter millerae</name>
    <dbReference type="NCBI Taxonomy" id="230361"/>
    <lineage>
        <taxon>Archaea</taxon>
        <taxon>Methanobacteriati</taxon>
        <taxon>Methanobacteriota</taxon>
        <taxon>Methanomada group</taxon>
        <taxon>Methanobacteria</taxon>
        <taxon>Methanobacteriales</taxon>
        <taxon>Methanobacteriaceae</taxon>
        <taxon>Methanobrevibacter</taxon>
    </lineage>
</organism>
<accession>A0A8T3VJM1</accession>
<feature type="transmembrane region" description="Helical" evidence="5">
    <location>
        <begin position="20"/>
        <end position="39"/>
    </location>
</feature>
<comment type="caution">
    <text evidence="6">The sequence shown here is derived from an EMBL/GenBank/DDBJ whole genome shotgun (WGS) entry which is preliminary data.</text>
</comment>
<feature type="transmembrane region" description="Helical" evidence="5">
    <location>
        <begin position="103"/>
        <end position="131"/>
    </location>
</feature>
<reference evidence="6" key="1">
    <citation type="submission" date="2019-04" db="EMBL/GenBank/DDBJ databases">
        <title>Evolution of Biomass-Degrading Anaerobic Consortia Revealed by Metagenomics.</title>
        <authorList>
            <person name="Peng X."/>
        </authorList>
    </citation>
    <scope>NUCLEOTIDE SEQUENCE</scope>
    <source>
        <strain evidence="6">SIG12</strain>
    </source>
</reference>
<keyword evidence="3 5" id="KW-1133">Transmembrane helix</keyword>
<evidence type="ECO:0000313" key="7">
    <source>
        <dbReference type="Proteomes" id="UP000762703"/>
    </source>
</evidence>
<dbReference type="PANTHER" id="PTHR12714">
    <property type="entry name" value="PROTEIN-S ISOPRENYLCYSTEINE O-METHYLTRANSFERASE"/>
    <property type="match status" value="1"/>
</dbReference>
<name>A0A8T3VJM1_9EURY</name>
<dbReference type="AlphaFoldDB" id="A0A8T3VJM1"/>